<feature type="region of interest" description="Disordered" evidence="1">
    <location>
        <begin position="39"/>
        <end position="65"/>
    </location>
</feature>
<feature type="compositionally biased region" description="Basic and acidic residues" evidence="1">
    <location>
        <begin position="143"/>
        <end position="158"/>
    </location>
</feature>
<reference evidence="3" key="1">
    <citation type="journal article" date="2023" name="Commun. Biol.">
        <title>Genome analysis of Parmales, the sister group of diatoms, reveals the evolutionary specialization of diatoms from phago-mixotrophs to photoautotrophs.</title>
        <authorList>
            <person name="Ban H."/>
            <person name="Sato S."/>
            <person name="Yoshikawa S."/>
            <person name="Yamada K."/>
            <person name="Nakamura Y."/>
            <person name="Ichinomiya M."/>
            <person name="Sato N."/>
            <person name="Blanc-Mathieu R."/>
            <person name="Endo H."/>
            <person name="Kuwata A."/>
            <person name="Ogata H."/>
        </authorList>
    </citation>
    <scope>NUCLEOTIDE SEQUENCE [LARGE SCALE GENOMIC DNA]</scope>
</reference>
<dbReference type="Proteomes" id="UP001162640">
    <property type="component" value="Unassembled WGS sequence"/>
</dbReference>
<evidence type="ECO:0000313" key="2">
    <source>
        <dbReference type="EMBL" id="GMH48727.1"/>
    </source>
</evidence>
<proteinExistence type="predicted"/>
<dbReference type="EMBL" id="BLQM01000006">
    <property type="protein sequence ID" value="GMH48727.1"/>
    <property type="molecule type" value="Genomic_DNA"/>
</dbReference>
<gene>
    <name evidence="2" type="ORF">TL16_g00355</name>
</gene>
<dbReference type="AlphaFoldDB" id="A0A9W6ZCD6"/>
<evidence type="ECO:0000313" key="3">
    <source>
        <dbReference type="Proteomes" id="UP001162640"/>
    </source>
</evidence>
<accession>A0A9W6ZCD6</accession>
<feature type="compositionally biased region" description="Low complexity" evidence="1">
    <location>
        <begin position="86"/>
        <end position="112"/>
    </location>
</feature>
<comment type="caution">
    <text evidence="2">The sequence shown here is derived from an EMBL/GenBank/DDBJ whole genome shotgun (WGS) entry which is preliminary data.</text>
</comment>
<organism evidence="2 3">
    <name type="scientific">Triparma laevis f. inornata</name>
    <dbReference type="NCBI Taxonomy" id="1714386"/>
    <lineage>
        <taxon>Eukaryota</taxon>
        <taxon>Sar</taxon>
        <taxon>Stramenopiles</taxon>
        <taxon>Ochrophyta</taxon>
        <taxon>Bolidophyceae</taxon>
        <taxon>Parmales</taxon>
        <taxon>Triparmaceae</taxon>
        <taxon>Triparma</taxon>
    </lineage>
</organism>
<feature type="compositionally biased region" description="Polar residues" evidence="1">
    <location>
        <begin position="176"/>
        <end position="202"/>
    </location>
</feature>
<feature type="region of interest" description="Disordered" evidence="1">
    <location>
        <begin position="85"/>
        <end position="119"/>
    </location>
</feature>
<name>A0A9W6ZCD6_9STRA</name>
<sequence>MFRLTAATLGRYSKMMDMGGVPLHKGNKELAKKVMKTRMKSKMTDGYATSKLTSPRFPPPQLTGSLSKRLKVRGILLDYSCVSNVDPSQASSDSKPSSSSSSSSQANSQTTSGDSSFFNLPRHVSDMASVLGMNLSKGSEGVSIKREKNNKTAPHRDQAGFNPKSFLAGVEDEPQTVDTLPHSASPNSSSTPKPIPTSNHNPSADDIRSKYLKKLKEKKGISAKDILASDTSTPSQTPDSSFHLDLRSSIISSESTNDPNKYAATRWLPVNGMAKVLQYITSRSIRIGLLQPLTPGPLYQTGDVKTFKFQLGDKVDFDYSFDEAAPSQNLFNAIEGINVEKSDADSTSGVMVVSSCSNTLKSARDNNSYTVYIKPKSGRRCDISPNYNINSIDELRDVIDDVNGVSFNNARKVDFGIDHGGV</sequence>
<protein>
    <submittedName>
        <fullName evidence="2">Uncharacterized protein</fullName>
    </submittedName>
</protein>
<evidence type="ECO:0000256" key="1">
    <source>
        <dbReference type="SAM" id="MobiDB-lite"/>
    </source>
</evidence>
<feature type="region of interest" description="Disordered" evidence="1">
    <location>
        <begin position="138"/>
        <end position="205"/>
    </location>
</feature>